<comment type="caution">
    <text evidence="11">The sequence shown here is derived from an EMBL/GenBank/DDBJ whole genome shotgun (WGS) entry which is preliminary data.</text>
</comment>
<dbReference type="GO" id="GO:0000155">
    <property type="term" value="F:phosphorelay sensor kinase activity"/>
    <property type="evidence" value="ECO:0007669"/>
    <property type="project" value="InterPro"/>
</dbReference>
<dbReference type="InterPro" id="IPR003594">
    <property type="entry name" value="HATPase_dom"/>
</dbReference>
<dbReference type="EMBL" id="JAQMWT010000315">
    <property type="protein sequence ID" value="KAJ8605455.1"/>
    <property type="molecule type" value="Genomic_DNA"/>
</dbReference>
<sequence length="788" mass="86139">MALWLVWCWQVLKLKRSENPSWIASMTSSMFCVATMMNFASFIDTIHAPHRHLPIMCATVCTFIACVGHILTAVGAFKPAESPYGRPVRWERMGEWLATLPIIVVLMLTLGQQYTPRSRNETLMSVAVLEGSLVFAFVSLPFDKPVYLACNCVATVMYCRTFKISADRTRKVARIYELKNAYSKHASNIERGKDAGTKTLLPGMSSIYPQNASTSAIQLLLDQDITTLCMSAAMANMCSITWTVFVVATLAGILQLYSVAAEETMTVIVDAASKLMLSTMLTRLHTQTQSQEKLLHLLLQAEERANSSFKQFLRYVCHEVRVPLNSVSIGIEAMIEHETLTSLGKEVASNITESVRHMSETLDDVLSFQKIEEGAFELVALEFSPVDMTRSVVKTLENAAKNKAVTILTADVVEPPYSPLKSTTRLVGDSVRLRQVIASFVSNAIKFSASGQTITVSAGLRQVKDEPQLPEATSVTWPIEYTARPVGLSIRGSRDLDDAPDGLRRVFAAEELELFVSVADEGVGISQSHQARLFQPFFQIRPGDVRAGRGTGLGLAISRQIIERHAGTIGAFSAGEGTGSTFWFKVRVGAALQPRPDANTTSLFADSSSSTAPDSLALAMPLYRQCVSEDRSVRSLVTDDVESNRRLCAYILKKLNFSVDLAENGQEAVDKVQQAAARRKPYDVIVTDVVMPIKSGDVAIREIRDSGHGPDVLIIIALTGNAFEDDRRSLMECGANDVLNKPATISQIRTCLARWGCVAPGVPRPDGVQEASPTTTRTASPTLPPASM</sequence>
<evidence type="ECO:0000256" key="3">
    <source>
        <dbReference type="ARBA" id="ARBA00022553"/>
    </source>
</evidence>
<keyword evidence="8" id="KW-1133">Transmembrane helix</keyword>
<dbReference type="Pfam" id="PF02518">
    <property type="entry name" value="HATPase_c"/>
    <property type="match status" value="1"/>
</dbReference>
<dbReference type="Gene3D" id="1.10.287.130">
    <property type="match status" value="1"/>
</dbReference>
<protein>
    <recommendedName>
        <fullName evidence="2">histidine kinase</fullName>
        <ecNumber evidence="2">2.7.13.3</ecNumber>
    </recommendedName>
</protein>
<dbReference type="GO" id="GO:0009927">
    <property type="term" value="F:histidine phosphotransfer kinase activity"/>
    <property type="evidence" value="ECO:0007669"/>
    <property type="project" value="TreeGrafter"/>
</dbReference>
<name>A0AAD7UIA5_9STRA</name>
<keyword evidence="4" id="KW-0808">Transferase</keyword>
<organism evidence="11 12">
    <name type="scientific">Chrysophaeum taylorii</name>
    <dbReference type="NCBI Taxonomy" id="2483200"/>
    <lineage>
        <taxon>Eukaryota</taxon>
        <taxon>Sar</taxon>
        <taxon>Stramenopiles</taxon>
        <taxon>Ochrophyta</taxon>
        <taxon>Pelagophyceae</taxon>
        <taxon>Pelagomonadales</taxon>
        <taxon>Pelagomonadaceae</taxon>
        <taxon>Chrysophaeum</taxon>
    </lineage>
</organism>
<dbReference type="PRINTS" id="PR00344">
    <property type="entry name" value="BCTRLSENSOR"/>
</dbReference>
<dbReference type="SMART" id="SM00448">
    <property type="entry name" value="REC"/>
    <property type="match status" value="1"/>
</dbReference>
<feature type="transmembrane region" description="Helical" evidence="8">
    <location>
        <begin position="96"/>
        <end position="115"/>
    </location>
</feature>
<feature type="domain" description="Response regulatory" evidence="10">
    <location>
        <begin position="634"/>
        <end position="756"/>
    </location>
</feature>
<keyword evidence="3 6" id="KW-0597">Phosphoprotein</keyword>
<keyword evidence="5" id="KW-0418">Kinase</keyword>
<feature type="transmembrane region" description="Helical" evidence="8">
    <location>
        <begin position="122"/>
        <end position="140"/>
    </location>
</feature>
<feature type="domain" description="Histidine kinase" evidence="9">
    <location>
        <begin position="315"/>
        <end position="590"/>
    </location>
</feature>
<dbReference type="InterPro" id="IPR036890">
    <property type="entry name" value="HATPase_C_sf"/>
</dbReference>
<dbReference type="PROSITE" id="PS50109">
    <property type="entry name" value="HIS_KIN"/>
    <property type="match status" value="1"/>
</dbReference>
<evidence type="ECO:0000256" key="4">
    <source>
        <dbReference type="ARBA" id="ARBA00022679"/>
    </source>
</evidence>
<dbReference type="InterPro" id="IPR001789">
    <property type="entry name" value="Sig_transdc_resp-reg_receiver"/>
</dbReference>
<dbReference type="Gene3D" id="1.20.1070.10">
    <property type="entry name" value="Rhodopsin 7-helix transmembrane proteins"/>
    <property type="match status" value="1"/>
</dbReference>
<feature type="transmembrane region" description="Helical" evidence="8">
    <location>
        <begin position="146"/>
        <end position="162"/>
    </location>
</feature>
<dbReference type="Pfam" id="PF00072">
    <property type="entry name" value="Response_reg"/>
    <property type="match status" value="1"/>
</dbReference>
<reference evidence="11" key="1">
    <citation type="submission" date="2023-01" db="EMBL/GenBank/DDBJ databases">
        <title>Metagenome sequencing of chrysophaentin producing Chrysophaeum taylorii.</title>
        <authorList>
            <person name="Davison J."/>
            <person name="Bewley C."/>
        </authorList>
    </citation>
    <scope>NUCLEOTIDE SEQUENCE</scope>
    <source>
        <strain evidence="11">NIES-1699</strain>
    </source>
</reference>
<evidence type="ECO:0000256" key="1">
    <source>
        <dbReference type="ARBA" id="ARBA00000085"/>
    </source>
</evidence>
<evidence type="ECO:0000256" key="7">
    <source>
        <dbReference type="SAM" id="MobiDB-lite"/>
    </source>
</evidence>
<evidence type="ECO:0000259" key="9">
    <source>
        <dbReference type="PROSITE" id="PS50109"/>
    </source>
</evidence>
<dbReference type="InterPro" id="IPR036097">
    <property type="entry name" value="HisK_dim/P_sf"/>
</dbReference>
<dbReference type="Gene3D" id="3.40.50.2300">
    <property type="match status" value="1"/>
</dbReference>
<feature type="transmembrane region" description="Helical" evidence="8">
    <location>
        <begin position="240"/>
        <end position="260"/>
    </location>
</feature>
<dbReference type="SUPFAM" id="SSF52172">
    <property type="entry name" value="CheY-like"/>
    <property type="match status" value="1"/>
</dbReference>
<dbReference type="Gene3D" id="3.30.565.10">
    <property type="entry name" value="Histidine kinase-like ATPase, C-terminal domain"/>
    <property type="match status" value="1"/>
</dbReference>
<keyword evidence="12" id="KW-1185">Reference proteome</keyword>
<dbReference type="AlphaFoldDB" id="A0AAD7UIA5"/>
<feature type="compositionally biased region" description="Low complexity" evidence="7">
    <location>
        <begin position="771"/>
        <end position="781"/>
    </location>
</feature>
<dbReference type="SUPFAM" id="SSF55874">
    <property type="entry name" value="ATPase domain of HSP90 chaperone/DNA topoisomerase II/histidine kinase"/>
    <property type="match status" value="1"/>
</dbReference>
<evidence type="ECO:0000256" key="2">
    <source>
        <dbReference type="ARBA" id="ARBA00012438"/>
    </source>
</evidence>
<dbReference type="SMART" id="SM00388">
    <property type="entry name" value="HisKA"/>
    <property type="match status" value="1"/>
</dbReference>
<accession>A0AAD7UIA5</accession>
<dbReference type="PROSITE" id="PS50110">
    <property type="entry name" value="RESPONSE_REGULATORY"/>
    <property type="match status" value="1"/>
</dbReference>
<evidence type="ECO:0000313" key="11">
    <source>
        <dbReference type="EMBL" id="KAJ8605455.1"/>
    </source>
</evidence>
<dbReference type="InterPro" id="IPR011006">
    <property type="entry name" value="CheY-like_superfamily"/>
</dbReference>
<evidence type="ECO:0000313" key="12">
    <source>
        <dbReference type="Proteomes" id="UP001230188"/>
    </source>
</evidence>
<evidence type="ECO:0000259" key="10">
    <source>
        <dbReference type="PROSITE" id="PS50110"/>
    </source>
</evidence>
<dbReference type="InterPro" id="IPR003661">
    <property type="entry name" value="HisK_dim/P_dom"/>
</dbReference>
<gene>
    <name evidence="11" type="ORF">CTAYLR_003306</name>
</gene>
<evidence type="ECO:0000256" key="8">
    <source>
        <dbReference type="SAM" id="Phobius"/>
    </source>
</evidence>
<dbReference type="InterPro" id="IPR005467">
    <property type="entry name" value="His_kinase_dom"/>
</dbReference>
<keyword evidence="8" id="KW-0472">Membrane</keyword>
<dbReference type="CDD" id="cd00082">
    <property type="entry name" value="HisKA"/>
    <property type="match status" value="1"/>
</dbReference>
<dbReference type="SUPFAM" id="SSF47384">
    <property type="entry name" value="Homodimeric domain of signal transducing histidine kinase"/>
    <property type="match status" value="1"/>
</dbReference>
<dbReference type="CDD" id="cd17546">
    <property type="entry name" value="REC_hyHK_CKI1_RcsC-like"/>
    <property type="match status" value="1"/>
</dbReference>
<feature type="modified residue" description="4-aspartylphosphate" evidence="6">
    <location>
        <position position="688"/>
    </location>
</feature>
<proteinExistence type="predicted"/>
<feature type="region of interest" description="Disordered" evidence="7">
    <location>
        <begin position="763"/>
        <end position="788"/>
    </location>
</feature>
<comment type="catalytic activity">
    <reaction evidence="1">
        <text>ATP + protein L-histidine = ADP + protein N-phospho-L-histidine.</text>
        <dbReference type="EC" id="2.7.13.3"/>
    </reaction>
</comment>
<dbReference type="InterPro" id="IPR004358">
    <property type="entry name" value="Sig_transdc_His_kin-like_C"/>
</dbReference>
<keyword evidence="8" id="KW-0812">Transmembrane</keyword>
<dbReference type="GO" id="GO:0005886">
    <property type="term" value="C:plasma membrane"/>
    <property type="evidence" value="ECO:0007669"/>
    <property type="project" value="TreeGrafter"/>
</dbReference>
<feature type="transmembrane region" description="Helical" evidence="8">
    <location>
        <begin position="55"/>
        <end position="76"/>
    </location>
</feature>
<dbReference type="EC" id="2.7.13.3" evidence="2"/>
<dbReference type="Pfam" id="PF00512">
    <property type="entry name" value="HisKA"/>
    <property type="match status" value="1"/>
</dbReference>
<dbReference type="Proteomes" id="UP001230188">
    <property type="component" value="Unassembled WGS sequence"/>
</dbReference>
<evidence type="ECO:0000256" key="6">
    <source>
        <dbReference type="PROSITE-ProRule" id="PRU00169"/>
    </source>
</evidence>
<dbReference type="SMART" id="SM00387">
    <property type="entry name" value="HATPase_c"/>
    <property type="match status" value="1"/>
</dbReference>
<dbReference type="PANTHER" id="PTHR43047:SF66">
    <property type="entry name" value="HISKA"/>
    <property type="match status" value="1"/>
</dbReference>
<dbReference type="PANTHER" id="PTHR43047">
    <property type="entry name" value="TWO-COMPONENT HISTIDINE PROTEIN KINASE"/>
    <property type="match status" value="1"/>
</dbReference>
<evidence type="ECO:0000256" key="5">
    <source>
        <dbReference type="ARBA" id="ARBA00022777"/>
    </source>
</evidence>
<feature type="transmembrane region" description="Helical" evidence="8">
    <location>
        <begin position="22"/>
        <end position="43"/>
    </location>
</feature>